<dbReference type="FunFam" id="3.30.479.10:FF:000005">
    <property type="entry name" value="6-pyruvoyl tetrahydropterin synthase"/>
    <property type="match status" value="1"/>
</dbReference>
<evidence type="ECO:0000256" key="3">
    <source>
        <dbReference type="ARBA" id="ARBA00008900"/>
    </source>
</evidence>
<sequence length="132" mass="14666">MYSLTVRDHIMIAHSFRGEIFGLAQRVHGATYLIDATFQRTELDADGLVVDIGLANDTLRAVLAEFNFRNLDDEPAFAGRNTTTEFMARVVFDRLAAAIRDGRLGEGGRGLERLKVTLHESHIAWASYEGAL</sequence>
<dbReference type="Pfam" id="PF01242">
    <property type="entry name" value="PTPS"/>
    <property type="match status" value="1"/>
</dbReference>
<evidence type="ECO:0000256" key="9">
    <source>
        <dbReference type="ARBA" id="ARBA00031449"/>
    </source>
</evidence>
<dbReference type="InterPro" id="IPR038418">
    <property type="entry name" value="6-PTP_synth/QueD_sf"/>
</dbReference>
<evidence type="ECO:0000256" key="1">
    <source>
        <dbReference type="ARBA" id="ARBA00001947"/>
    </source>
</evidence>
<evidence type="ECO:0000256" key="10">
    <source>
        <dbReference type="ARBA" id="ARBA00048807"/>
    </source>
</evidence>
<dbReference type="SUPFAM" id="SSF55620">
    <property type="entry name" value="Tetrahydrobiopterin biosynthesis enzymes-like"/>
    <property type="match status" value="1"/>
</dbReference>
<dbReference type="Gene3D" id="3.30.479.10">
    <property type="entry name" value="6-pyruvoyl tetrahydropterin synthase/QueD"/>
    <property type="match status" value="1"/>
</dbReference>
<organism evidence="11 12">
    <name type="scientific">Thauera humireducens</name>
    <dbReference type="NCBI Taxonomy" id="1134435"/>
    <lineage>
        <taxon>Bacteria</taxon>
        <taxon>Pseudomonadati</taxon>
        <taxon>Pseudomonadota</taxon>
        <taxon>Betaproteobacteria</taxon>
        <taxon>Rhodocyclales</taxon>
        <taxon>Zoogloeaceae</taxon>
        <taxon>Thauera</taxon>
    </lineage>
</organism>
<dbReference type="AlphaFoldDB" id="A0A127K418"/>
<dbReference type="Proteomes" id="UP000036902">
    <property type="component" value="Chromosome"/>
</dbReference>
<comment type="cofactor">
    <cofactor evidence="1">
        <name>Zn(2+)</name>
        <dbReference type="ChEBI" id="CHEBI:29105"/>
    </cofactor>
</comment>
<comment type="pathway">
    <text evidence="2">Purine metabolism; 7-cyano-7-deazaguanine biosynthesis.</text>
</comment>
<dbReference type="STRING" id="1134435.AC731_006930"/>
<dbReference type="PANTHER" id="PTHR12589">
    <property type="entry name" value="PYRUVOYL TETRAHYDROBIOPTERIN SYNTHASE"/>
    <property type="match status" value="1"/>
</dbReference>
<evidence type="ECO:0000256" key="7">
    <source>
        <dbReference type="ARBA" id="ARBA00022833"/>
    </source>
</evidence>
<keyword evidence="6" id="KW-0479">Metal-binding</keyword>
<dbReference type="RefSeq" id="WP_048702978.1">
    <property type="nucleotide sequence ID" value="NZ_CP014646.1"/>
</dbReference>
<dbReference type="EC" id="4.1.2.50" evidence="4"/>
<evidence type="ECO:0000313" key="12">
    <source>
        <dbReference type="Proteomes" id="UP000036902"/>
    </source>
</evidence>
<keyword evidence="12" id="KW-1185">Reference proteome</keyword>
<reference evidence="12" key="1">
    <citation type="submission" date="2016-03" db="EMBL/GenBank/DDBJ databases">
        <authorList>
            <person name="Ma C."/>
            <person name="Zhou S."/>
            <person name="Yang G."/>
        </authorList>
    </citation>
    <scope>NUCLEOTIDE SEQUENCE [LARGE SCALE GENOMIC DNA]</scope>
    <source>
        <strain evidence="12">SgZ-1</strain>
    </source>
</reference>
<dbReference type="GO" id="GO:0070497">
    <property type="term" value="F:6-carboxytetrahydropterin synthase activity"/>
    <property type="evidence" value="ECO:0007669"/>
    <property type="project" value="UniProtKB-EC"/>
</dbReference>
<evidence type="ECO:0000256" key="4">
    <source>
        <dbReference type="ARBA" id="ARBA00012982"/>
    </source>
</evidence>
<keyword evidence="7" id="KW-0862">Zinc</keyword>
<dbReference type="KEGG" id="thu:AC731_006930"/>
<evidence type="ECO:0000256" key="5">
    <source>
        <dbReference type="ARBA" id="ARBA00018141"/>
    </source>
</evidence>
<evidence type="ECO:0000256" key="6">
    <source>
        <dbReference type="ARBA" id="ARBA00022723"/>
    </source>
</evidence>
<dbReference type="InterPro" id="IPR007115">
    <property type="entry name" value="6-PTP_synth/QueD"/>
</dbReference>
<dbReference type="EMBL" id="CP014646">
    <property type="protein sequence ID" value="AMO36696.1"/>
    <property type="molecule type" value="Genomic_DNA"/>
</dbReference>
<name>A0A127K418_9RHOO</name>
<proteinExistence type="inferred from homology"/>
<keyword evidence="8" id="KW-0456">Lyase</keyword>
<dbReference type="UniPathway" id="UPA00391"/>
<dbReference type="PANTHER" id="PTHR12589:SF7">
    <property type="entry name" value="6-PYRUVOYL TETRAHYDROBIOPTERIN SYNTHASE"/>
    <property type="match status" value="1"/>
</dbReference>
<evidence type="ECO:0000313" key="11">
    <source>
        <dbReference type="EMBL" id="AMO36696.1"/>
    </source>
</evidence>
<gene>
    <name evidence="11" type="ORF">AC731_006930</name>
</gene>
<evidence type="ECO:0000256" key="2">
    <source>
        <dbReference type="ARBA" id="ARBA00005061"/>
    </source>
</evidence>
<accession>A0A127K418</accession>
<evidence type="ECO:0000256" key="8">
    <source>
        <dbReference type="ARBA" id="ARBA00023239"/>
    </source>
</evidence>
<comment type="catalytic activity">
    <reaction evidence="10">
        <text>7,8-dihydroneopterin 3'-triphosphate + H2O = 6-carboxy-5,6,7,8-tetrahydropterin + triphosphate + acetaldehyde + 2 H(+)</text>
        <dbReference type="Rhea" id="RHEA:27966"/>
        <dbReference type="ChEBI" id="CHEBI:15343"/>
        <dbReference type="ChEBI" id="CHEBI:15377"/>
        <dbReference type="ChEBI" id="CHEBI:15378"/>
        <dbReference type="ChEBI" id="CHEBI:18036"/>
        <dbReference type="ChEBI" id="CHEBI:58462"/>
        <dbReference type="ChEBI" id="CHEBI:61032"/>
        <dbReference type="EC" id="4.1.2.50"/>
    </reaction>
</comment>
<dbReference type="GO" id="GO:0046872">
    <property type="term" value="F:metal ion binding"/>
    <property type="evidence" value="ECO:0007669"/>
    <property type="project" value="UniProtKB-KW"/>
</dbReference>
<protein>
    <recommendedName>
        <fullName evidence="5">6-carboxy-5,6,7,8-tetrahydropterin synthase</fullName>
        <ecNumber evidence="4">4.1.2.50</ecNumber>
    </recommendedName>
    <alternativeName>
        <fullName evidence="9">Queuosine biosynthesis protein QueD</fullName>
    </alternativeName>
</protein>
<comment type="similarity">
    <text evidence="3">Belongs to the PTPS family. QueD subfamily.</text>
</comment>